<name>A0A9J6F5T2_RHIMP</name>
<organism evidence="1 2">
    <name type="scientific">Rhipicephalus microplus</name>
    <name type="common">Cattle tick</name>
    <name type="synonym">Boophilus microplus</name>
    <dbReference type="NCBI Taxonomy" id="6941"/>
    <lineage>
        <taxon>Eukaryota</taxon>
        <taxon>Metazoa</taxon>
        <taxon>Ecdysozoa</taxon>
        <taxon>Arthropoda</taxon>
        <taxon>Chelicerata</taxon>
        <taxon>Arachnida</taxon>
        <taxon>Acari</taxon>
        <taxon>Parasitiformes</taxon>
        <taxon>Ixodida</taxon>
        <taxon>Ixodoidea</taxon>
        <taxon>Ixodidae</taxon>
        <taxon>Rhipicephalinae</taxon>
        <taxon>Rhipicephalus</taxon>
        <taxon>Boophilus</taxon>
    </lineage>
</organism>
<reference evidence="1" key="1">
    <citation type="journal article" date="2020" name="Cell">
        <title>Large-Scale Comparative Analyses of Tick Genomes Elucidate Their Genetic Diversity and Vector Capacities.</title>
        <authorList>
            <consortium name="Tick Genome and Microbiome Consortium (TIGMIC)"/>
            <person name="Jia N."/>
            <person name="Wang J."/>
            <person name="Shi W."/>
            <person name="Du L."/>
            <person name="Sun Y."/>
            <person name="Zhan W."/>
            <person name="Jiang J.F."/>
            <person name="Wang Q."/>
            <person name="Zhang B."/>
            <person name="Ji P."/>
            <person name="Bell-Sakyi L."/>
            <person name="Cui X.M."/>
            <person name="Yuan T.T."/>
            <person name="Jiang B.G."/>
            <person name="Yang W.F."/>
            <person name="Lam T.T."/>
            <person name="Chang Q.C."/>
            <person name="Ding S.J."/>
            <person name="Wang X.J."/>
            <person name="Zhu J.G."/>
            <person name="Ruan X.D."/>
            <person name="Zhao L."/>
            <person name="Wei J.T."/>
            <person name="Ye R.Z."/>
            <person name="Que T.C."/>
            <person name="Du C.H."/>
            <person name="Zhou Y.H."/>
            <person name="Cheng J.X."/>
            <person name="Dai P.F."/>
            <person name="Guo W.B."/>
            <person name="Han X.H."/>
            <person name="Huang E.J."/>
            <person name="Li L.F."/>
            <person name="Wei W."/>
            <person name="Gao Y.C."/>
            <person name="Liu J.Z."/>
            <person name="Shao H.Z."/>
            <person name="Wang X."/>
            <person name="Wang C.C."/>
            <person name="Yang T.C."/>
            <person name="Huo Q.B."/>
            <person name="Li W."/>
            <person name="Chen H.Y."/>
            <person name="Chen S.E."/>
            <person name="Zhou L.G."/>
            <person name="Ni X.B."/>
            <person name="Tian J.H."/>
            <person name="Sheng Y."/>
            <person name="Liu T."/>
            <person name="Pan Y.S."/>
            <person name="Xia L.Y."/>
            <person name="Li J."/>
            <person name="Zhao F."/>
            <person name="Cao W.C."/>
        </authorList>
    </citation>
    <scope>NUCLEOTIDE SEQUENCE</scope>
    <source>
        <strain evidence="1">Rmic-2018</strain>
    </source>
</reference>
<comment type="caution">
    <text evidence="1">The sequence shown here is derived from an EMBL/GenBank/DDBJ whole genome shotgun (WGS) entry which is preliminary data.</text>
</comment>
<sequence>MVACVEPFVESSFGRLVQRELILQQKALDFACMLSHNNFKVSPGRLSSFKARDDIMAKVIFGEAAAVDSVTTLSWLLSNKELLGQYKPADIYNADEMALFYEMLPSKTLDIEGKKCHGGSTASGA</sequence>
<evidence type="ECO:0000313" key="2">
    <source>
        <dbReference type="Proteomes" id="UP000821866"/>
    </source>
</evidence>
<gene>
    <name evidence="1" type="ORF">HPB51_019686</name>
</gene>
<protein>
    <recommendedName>
        <fullName evidence="3">Tick transposon</fullName>
    </recommendedName>
</protein>
<proteinExistence type="predicted"/>
<evidence type="ECO:0000313" key="1">
    <source>
        <dbReference type="EMBL" id="KAH8041945.1"/>
    </source>
</evidence>
<dbReference type="AlphaFoldDB" id="A0A9J6F5T2"/>
<keyword evidence="2" id="KW-1185">Reference proteome</keyword>
<dbReference type="Proteomes" id="UP000821866">
    <property type="component" value="Chromosome 1"/>
</dbReference>
<dbReference type="Gene3D" id="1.10.10.60">
    <property type="entry name" value="Homeodomain-like"/>
    <property type="match status" value="1"/>
</dbReference>
<reference evidence="1" key="2">
    <citation type="submission" date="2021-09" db="EMBL/GenBank/DDBJ databases">
        <authorList>
            <person name="Jia N."/>
            <person name="Wang J."/>
            <person name="Shi W."/>
            <person name="Du L."/>
            <person name="Sun Y."/>
            <person name="Zhan W."/>
            <person name="Jiang J."/>
            <person name="Wang Q."/>
            <person name="Zhang B."/>
            <person name="Ji P."/>
            <person name="Sakyi L.B."/>
            <person name="Cui X."/>
            <person name="Yuan T."/>
            <person name="Jiang B."/>
            <person name="Yang W."/>
            <person name="Lam T.T.-Y."/>
            <person name="Chang Q."/>
            <person name="Ding S."/>
            <person name="Wang X."/>
            <person name="Zhu J."/>
            <person name="Ruan X."/>
            <person name="Zhao L."/>
            <person name="Wei J."/>
            <person name="Que T."/>
            <person name="Du C."/>
            <person name="Cheng J."/>
            <person name="Dai P."/>
            <person name="Han X."/>
            <person name="Huang E."/>
            <person name="Gao Y."/>
            <person name="Liu J."/>
            <person name="Shao H."/>
            <person name="Ye R."/>
            <person name="Li L."/>
            <person name="Wei W."/>
            <person name="Wang X."/>
            <person name="Wang C."/>
            <person name="Huo Q."/>
            <person name="Li W."/>
            <person name="Guo W."/>
            <person name="Chen H."/>
            <person name="Chen S."/>
            <person name="Zhou L."/>
            <person name="Zhou L."/>
            <person name="Ni X."/>
            <person name="Tian J."/>
            <person name="Zhou Y."/>
            <person name="Sheng Y."/>
            <person name="Liu T."/>
            <person name="Pan Y."/>
            <person name="Xia L."/>
            <person name="Li J."/>
            <person name="Zhao F."/>
            <person name="Cao W."/>
        </authorList>
    </citation>
    <scope>NUCLEOTIDE SEQUENCE</scope>
    <source>
        <strain evidence="1">Rmic-2018</strain>
        <tissue evidence="1">Larvae</tissue>
    </source>
</reference>
<dbReference type="EMBL" id="JABSTU010000001">
    <property type="protein sequence ID" value="KAH8041945.1"/>
    <property type="molecule type" value="Genomic_DNA"/>
</dbReference>
<accession>A0A9J6F5T2</accession>
<evidence type="ECO:0008006" key="3">
    <source>
        <dbReference type="Google" id="ProtNLM"/>
    </source>
</evidence>